<feature type="region of interest" description="Disordered" evidence="1">
    <location>
        <begin position="175"/>
        <end position="197"/>
    </location>
</feature>
<dbReference type="Proteomes" id="UP001420932">
    <property type="component" value="Unassembled WGS sequence"/>
</dbReference>
<evidence type="ECO:0000256" key="1">
    <source>
        <dbReference type="SAM" id="MobiDB-lite"/>
    </source>
</evidence>
<proteinExistence type="predicted"/>
<evidence type="ECO:0000313" key="2">
    <source>
        <dbReference type="EMBL" id="KAK9141566.1"/>
    </source>
</evidence>
<sequence>MSASSLNMYSVTRTSNINLIVFGLPFLILISGFKADNYSACDLVDCGQGTCKPSNTTLFVPYECECFPGWKKIQVGPATLPACVLPDCSLNFSCGGSAPPSPPPPPPLPPSLPNLTDPCFLSWCGEGTCMANGTNHICKCNEGSANLFNSTAMACFKECTFGADCNGLVFGPQSPPSPSGLAPPPSPSTASPSKGLGQVSNSSMIHQALTILLLAVAVYSFF</sequence>
<comment type="caution">
    <text evidence="2">The sequence shown here is derived from an EMBL/GenBank/DDBJ whole genome shotgun (WGS) entry which is preliminary data.</text>
</comment>
<feature type="compositionally biased region" description="Pro residues" evidence="1">
    <location>
        <begin position="175"/>
        <end position="187"/>
    </location>
</feature>
<accession>A0AAP0PI16</accession>
<evidence type="ECO:0000313" key="3">
    <source>
        <dbReference type="Proteomes" id="UP001420932"/>
    </source>
</evidence>
<dbReference type="EMBL" id="JBBNAF010000005">
    <property type="protein sequence ID" value="KAK9141566.1"/>
    <property type="molecule type" value="Genomic_DNA"/>
</dbReference>
<dbReference type="PANTHER" id="PTHR33881:SF17">
    <property type="entry name" value="EGF-LIKE DOMAIN-CONTAINING PROTEIN"/>
    <property type="match status" value="1"/>
</dbReference>
<reference evidence="2 3" key="1">
    <citation type="submission" date="2024-01" db="EMBL/GenBank/DDBJ databases">
        <title>Genome assemblies of Stephania.</title>
        <authorList>
            <person name="Yang L."/>
        </authorList>
    </citation>
    <scope>NUCLEOTIDE SEQUENCE [LARGE SCALE GENOMIC DNA]</scope>
    <source>
        <strain evidence="2">YNDBR</strain>
        <tissue evidence="2">Leaf</tissue>
    </source>
</reference>
<protein>
    <recommendedName>
        <fullName evidence="4">EGF-like domain-containing protein</fullName>
    </recommendedName>
</protein>
<organism evidence="2 3">
    <name type="scientific">Stephania yunnanensis</name>
    <dbReference type="NCBI Taxonomy" id="152371"/>
    <lineage>
        <taxon>Eukaryota</taxon>
        <taxon>Viridiplantae</taxon>
        <taxon>Streptophyta</taxon>
        <taxon>Embryophyta</taxon>
        <taxon>Tracheophyta</taxon>
        <taxon>Spermatophyta</taxon>
        <taxon>Magnoliopsida</taxon>
        <taxon>Ranunculales</taxon>
        <taxon>Menispermaceae</taxon>
        <taxon>Menispermoideae</taxon>
        <taxon>Cissampelideae</taxon>
        <taxon>Stephania</taxon>
    </lineage>
</organism>
<name>A0AAP0PI16_9MAGN</name>
<dbReference type="AlphaFoldDB" id="A0AAP0PI16"/>
<evidence type="ECO:0008006" key="4">
    <source>
        <dbReference type="Google" id="ProtNLM"/>
    </source>
</evidence>
<dbReference type="PANTHER" id="PTHR33881">
    <property type="entry name" value="NEUROGENIC LOCUS NOTCH-LIKE PROTEIN"/>
    <property type="match status" value="1"/>
</dbReference>
<keyword evidence="3" id="KW-1185">Reference proteome</keyword>
<gene>
    <name evidence="2" type="ORF">Syun_010966</name>
</gene>